<keyword evidence="2" id="KW-1185">Reference proteome</keyword>
<dbReference type="AlphaFoldDB" id="A0AAD8GNW7"/>
<reference evidence="1" key="2">
    <citation type="submission" date="2023-05" db="EMBL/GenBank/DDBJ databases">
        <authorList>
            <person name="Schelkunov M.I."/>
        </authorList>
    </citation>
    <scope>NUCLEOTIDE SEQUENCE</scope>
    <source>
        <strain evidence="1">Hsosn_3</strain>
        <tissue evidence="1">Leaf</tissue>
    </source>
</reference>
<reference evidence="1" key="1">
    <citation type="submission" date="2023-02" db="EMBL/GenBank/DDBJ databases">
        <title>Genome of toxic invasive species Heracleum sosnowskyi carries increased number of genes despite the absence of recent whole-genome duplications.</title>
        <authorList>
            <person name="Schelkunov M."/>
            <person name="Shtratnikova V."/>
            <person name="Makarenko M."/>
            <person name="Klepikova A."/>
            <person name="Omelchenko D."/>
            <person name="Novikova G."/>
            <person name="Obukhova E."/>
            <person name="Bogdanov V."/>
            <person name="Penin A."/>
            <person name="Logacheva M."/>
        </authorList>
    </citation>
    <scope>NUCLEOTIDE SEQUENCE</scope>
    <source>
        <strain evidence="1">Hsosn_3</strain>
        <tissue evidence="1">Leaf</tissue>
    </source>
</reference>
<organism evidence="1 2">
    <name type="scientific">Heracleum sosnowskyi</name>
    <dbReference type="NCBI Taxonomy" id="360622"/>
    <lineage>
        <taxon>Eukaryota</taxon>
        <taxon>Viridiplantae</taxon>
        <taxon>Streptophyta</taxon>
        <taxon>Embryophyta</taxon>
        <taxon>Tracheophyta</taxon>
        <taxon>Spermatophyta</taxon>
        <taxon>Magnoliopsida</taxon>
        <taxon>eudicotyledons</taxon>
        <taxon>Gunneridae</taxon>
        <taxon>Pentapetalae</taxon>
        <taxon>asterids</taxon>
        <taxon>campanulids</taxon>
        <taxon>Apiales</taxon>
        <taxon>Apiaceae</taxon>
        <taxon>Apioideae</taxon>
        <taxon>apioid superclade</taxon>
        <taxon>Tordylieae</taxon>
        <taxon>Tordyliinae</taxon>
        <taxon>Heracleum</taxon>
    </lineage>
</organism>
<comment type="caution">
    <text evidence="1">The sequence shown here is derived from an EMBL/GenBank/DDBJ whole genome shotgun (WGS) entry which is preliminary data.</text>
</comment>
<sequence>MLSHVIEIGCRNNKQTIKEDEQGDTGRLGQILVQILSKIASDQVFFVSNRVAGLSPRSLLNCFLSGLKPDIQRQLQILRPTSITQATEPLPYLTDHSLFTMSFTRSGDTITLSGDRPVSPTPITVLGLWSLTGFRIGF</sequence>
<proteinExistence type="predicted"/>
<evidence type="ECO:0000313" key="2">
    <source>
        <dbReference type="Proteomes" id="UP001237642"/>
    </source>
</evidence>
<protein>
    <submittedName>
        <fullName evidence="1">Uncharacterized protein</fullName>
    </submittedName>
</protein>
<dbReference type="Proteomes" id="UP001237642">
    <property type="component" value="Unassembled WGS sequence"/>
</dbReference>
<name>A0AAD8GNW7_9APIA</name>
<accession>A0AAD8GNW7</accession>
<gene>
    <name evidence="1" type="ORF">POM88_053847</name>
</gene>
<evidence type="ECO:0000313" key="1">
    <source>
        <dbReference type="EMBL" id="KAK1351966.1"/>
    </source>
</evidence>
<dbReference type="EMBL" id="JAUIZM010000021">
    <property type="protein sequence ID" value="KAK1351966.1"/>
    <property type="molecule type" value="Genomic_DNA"/>
</dbReference>